<dbReference type="PANTHER" id="PTHR15435">
    <property type="entry name" value="KICSTOR COMPLEX PROTEIN KAPTIN"/>
    <property type="match status" value="1"/>
</dbReference>
<dbReference type="GO" id="GO:0015629">
    <property type="term" value="C:actin cytoskeleton"/>
    <property type="evidence" value="ECO:0007669"/>
    <property type="project" value="InterPro"/>
</dbReference>
<dbReference type="InterPro" id="IPR029982">
    <property type="entry name" value="Kptn"/>
</dbReference>
<dbReference type="AlphaFoldDB" id="A0A1R0H6R3"/>
<name>A0A1R0H6R3_9FUNG</name>
<accession>A0A1R0H6R3</accession>
<dbReference type="PANTHER" id="PTHR15435:SF2">
    <property type="entry name" value="KICSTOR COMPLEX PROTEIN KAPTIN"/>
    <property type="match status" value="1"/>
</dbReference>
<evidence type="ECO:0000313" key="3">
    <source>
        <dbReference type="Proteomes" id="UP000187455"/>
    </source>
</evidence>
<feature type="compositionally biased region" description="Polar residues" evidence="1">
    <location>
        <begin position="134"/>
        <end position="144"/>
    </location>
</feature>
<dbReference type="SUPFAM" id="SSF69318">
    <property type="entry name" value="Integrin alpha N-terminal domain"/>
    <property type="match status" value="1"/>
</dbReference>
<dbReference type="GO" id="GO:0051015">
    <property type="term" value="F:actin filament binding"/>
    <property type="evidence" value="ECO:0007669"/>
    <property type="project" value="TreeGrafter"/>
</dbReference>
<sequence length="499" mass="55343">MESCGDLADTLDDILTNSNDSVVETANRFVRVHYHGFHIPDRRYLDPKAPNLIDNDKLKIYALGVENLASFSSSTQKTENGIAPAIDLTNSEYINSWPFLEQRLFKIKVESFEDDGFNGPTGSDIQIDSKEQSPEASNLDSSRSNVTADLINSQANNKEDIVGRENFRGEKIKHSGHENSGKAFSNKLKPQKTLFTRSILDPLSDPESEMEGKPRGIYFEDQNIPMWVSKHTSTFGTKEYTVTVDKNCQITLTVFDKILGEMIIVDSEKFEYPPVFCLIFPFFHKSLSSSTTDQSPKSNASSGRIGLVVSFLGSPSMVYHDITYFGLDTDPLSIPVANGSLPNKTMKNKRLLHASPEHTDLLHPIVSPAPSADFSYVVRGGAYILPHSNADGLITTVSASDLDYDGICEIIVGTNTGSLLIYKLVADSMNREGYALVFKKRFKSPVYYSCSIDINMDGLNELLVVTLLGIHFFQPNMSIARKRLLTKMGEKANRSQTGS</sequence>
<proteinExistence type="predicted"/>
<dbReference type="EMBL" id="LSSL01000339">
    <property type="protein sequence ID" value="OLY84829.1"/>
    <property type="molecule type" value="Genomic_DNA"/>
</dbReference>
<dbReference type="Proteomes" id="UP000187455">
    <property type="component" value="Unassembled WGS sequence"/>
</dbReference>
<dbReference type="OrthoDB" id="10267127at2759"/>
<comment type="caution">
    <text evidence="2">The sequence shown here is derived from an EMBL/GenBank/DDBJ whole genome shotgun (WGS) entry which is preliminary data.</text>
</comment>
<evidence type="ECO:0000313" key="2">
    <source>
        <dbReference type="EMBL" id="OLY84829.1"/>
    </source>
</evidence>
<dbReference type="STRING" id="133383.A0A1R0H6R3"/>
<feature type="region of interest" description="Disordered" evidence="1">
    <location>
        <begin position="117"/>
        <end position="144"/>
    </location>
</feature>
<protein>
    <submittedName>
        <fullName evidence="2">Kaptin</fullName>
    </submittedName>
</protein>
<keyword evidence="3" id="KW-1185">Reference proteome</keyword>
<dbReference type="GO" id="GO:0034198">
    <property type="term" value="P:cellular response to amino acid starvation"/>
    <property type="evidence" value="ECO:0007669"/>
    <property type="project" value="TreeGrafter"/>
</dbReference>
<organism evidence="2 3">
    <name type="scientific">Smittium mucronatum</name>
    <dbReference type="NCBI Taxonomy" id="133383"/>
    <lineage>
        <taxon>Eukaryota</taxon>
        <taxon>Fungi</taxon>
        <taxon>Fungi incertae sedis</taxon>
        <taxon>Zoopagomycota</taxon>
        <taxon>Kickxellomycotina</taxon>
        <taxon>Harpellomycetes</taxon>
        <taxon>Harpellales</taxon>
        <taxon>Legeriomycetaceae</taxon>
        <taxon>Smittium</taxon>
    </lineage>
</organism>
<dbReference type="InterPro" id="IPR028994">
    <property type="entry name" value="Integrin_alpha_N"/>
</dbReference>
<gene>
    <name evidence="2" type="ORF">AYI68_g997</name>
</gene>
<evidence type="ECO:0000256" key="1">
    <source>
        <dbReference type="SAM" id="MobiDB-lite"/>
    </source>
</evidence>
<dbReference type="GO" id="GO:0007015">
    <property type="term" value="P:actin filament organization"/>
    <property type="evidence" value="ECO:0007669"/>
    <property type="project" value="InterPro"/>
</dbReference>
<dbReference type="GO" id="GO:1904262">
    <property type="term" value="P:negative regulation of TORC1 signaling"/>
    <property type="evidence" value="ECO:0007669"/>
    <property type="project" value="TreeGrafter"/>
</dbReference>
<reference evidence="2 3" key="1">
    <citation type="journal article" date="2016" name="Mol. Biol. Evol.">
        <title>Genome-Wide Survey of Gut Fungi (Harpellales) Reveals the First Horizontally Transferred Ubiquitin Gene from a Mosquito Host.</title>
        <authorList>
            <person name="Wang Y."/>
            <person name="White M.M."/>
            <person name="Kvist S."/>
            <person name="Moncalvo J.M."/>
        </authorList>
    </citation>
    <scope>NUCLEOTIDE SEQUENCE [LARGE SCALE GENOMIC DNA]</scope>
    <source>
        <strain evidence="2 3">ALG-7-W6</strain>
    </source>
</reference>